<sequence length="178" mass="19852">MAATLQNPVTFGLSLIRLGVVRVDFSGGLYGSSAVLEVWEGEETIIHALKDCPVTLPLFALWLVTRLQEHAKNLGDDFRIDNLTNAPMIPKTPRIQKWEKAHLDFVKINVDTMIIDISMGVGVIAQDCDGFVLSGLVWYRESQMKVKWAEAEALREGIVLAQIIIMLSGLYFRPIVQA</sequence>
<dbReference type="Proteomes" id="UP000593574">
    <property type="component" value="Unassembled WGS sequence"/>
</dbReference>
<dbReference type="AlphaFoldDB" id="A0A7J9A0M7"/>
<evidence type="ECO:0008006" key="3">
    <source>
        <dbReference type="Google" id="ProtNLM"/>
    </source>
</evidence>
<comment type="caution">
    <text evidence="1">The sequence shown here is derived from an EMBL/GenBank/DDBJ whole genome shotgun (WGS) entry which is preliminary data.</text>
</comment>
<organism evidence="1 2">
    <name type="scientific">Gossypium laxum</name>
    <dbReference type="NCBI Taxonomy" id="34288"/>
    <lineage>
        <taxon>Eukaryota</taxon>
        <taxon>Viridiplantae</taxon>
        <taxon>Streptophyta</taxon>
        <taxon>Embryophyta</taxon>
        <taxon>Tracheophyta</taxon>
        <taxon>Spermatophyta</taxon>
        <taxon>Magnoliopsida</taxon>
        <taxon>eudicotyledons</taxon>
        <taxon>Gunneridae</taxon>
        <taxon>Pentapetalae</taxon>
        <taxon>rosids</taxon>
        <taxon>malvids</taxon>
        <taxon>Malvales</taxon>
        <taxon>Malvaceae</taxon>
        <taxon>Malvoideae</taxon>
        <taxon>Gossypium</taxon>
    </lineage>
</organism>
<proteinExistence type="predicted"/>
<protein>
    <recommendedName>
        <fullName evidence="3">RNase H type-1 domain-containing protein</fullName>
    </recommendedName>
</protein>
<reference evidence="1 2" key="1">
    <citation type="journal article" date="2019" name="Genome Biol. Evol.">
        <title>Insights into the evolution of the New World diploid cottons (Gossypium, subgenus Houzingenia) based on genome sequencing.</title>
        <authorList>
            <person name="Grover C.E."/>
            <person name="Arick M.A. 2nd"/>
            <person name="Thrash A."/>
            <person name="Conover J.L."/>
            <person name="Sanders W.S."/>
            <person name="Peterson D.G."/>
            <person name="Frelichowski J.E."/>
            <person name="Scheffler J.A."/>
            <person name="Scheffler B.E."/>
            <person name="Wendel J.F."/>
        </authorList>
    </citation>
    <scope>NUCLEOTIDE SEQUENCE [LARGE SCALE GENOMIC DNA]</scope>
    <source>
        <strain evidence="1">4</strain>
        <tissue evidence="1">Leaf</tissue>
    </source>
</reference>
<evidence type="ECO:0000313" key="2">
    <source>
        <dbReference type="Proteomes" id="UP000593574"/>
    </source>
</evidence>
<name>A0A7J9A0M7_9ROSI</name>
<evidence type="ECO:0000313" key="1">
    <source>
        <dbReference type="EMBL" id="MBA0717617.1"/>
    </source>
</evidence>
<accession>A0A7J9A0M7</accession>
<gene>
    <name evidence="1" type="ORF">Golax_005418</name>
</gene>
<keyword evidence="2" id="KW-1185">Reference proteome</keyword>
<dbReference type="EMBL" id="JABEZV010000008">
    <property type="protein sequence ID" value="MBA0717617.1"/>
    <property type="molecule type" value="Genomic_DNA"/>
</dbReference>